<reference evidence="1" key="1">
    <citation type="submission" date="2021-10" db="EMBL/GenBank/DDBJ databases">
        <title>Collection of gut derived symbiotic bacterial strains cultured from healthy donors.</title>
        <authorList>
            <person name="Lin H."/>
            <person name="Littmann E."/>
            <person name="Kohout C."/>
            <person name="Pamer E.G."/>
        </authorList>
    </citation>
    <scope>NUCLEOTIDE SEQUENCE</scope>
    <source>
        <strain evidence="1">DFI.5.2</strain>
    </source>
</reference>
<dbReference type="AlphaFoldDB" id="A0AAW4VI43"/>
<organism evidence="1 2">
    <name type="scientific">Faecalibacillus intestinalis</name>
    <dbReference type="NCBI Taxonomy" id="1982626"/>
    <lineage>
        <taxon>Bacteria</taxon>
        <taxon>Bacillati</taxon>
        <taxon>Bacillota</taxon>
        <taxon>Erysipelotrichia</taxon>
        <taxon>Erysipelotrichales</taxon>
        <taxon>Coprobacillaceae</taxon>
        <taxon>Faecalibacillus</taxon>
    </lineage>
</organism>
<evidence type="ECO:0000313" key="2">
    <source>
        <dbReference type="Proteomes" id="UP001197827"/>
    </source>
</evidence>
<proteinExistence type="predicted"/>
<evidence type="ECO:0000313" key="1">
    <source>
        <dbReference type="EMBL" id="MCB8563276.1"/>
    </source>
</evidence>
<comment type="caution">
    <text evidence="1">The sequence shown here is derived from an EMBL/GenBank/DDBJ whole genome shotgun (WGS) entry which is preliminary data.</text>
</comment>
<gene>
    <name evidence="1" type="ORF">LJD74_14905</name>
</gene>
<sequence length="124" mass="14381">MTGKEWSKLCKEHGVVVLDANYKDMTQDDALKYFDLLKTAMDHAFARKYDLETGQYEDYALPEGSTYYEDDMNKKVACCECEKKIMYGTSYTSRIILNSSGFGYAVCEDCYYKNDMKDIVKEEL</sequence>
<dbReference type="Proteomes" id="UP001197827">
    <property type="component" value="Unassembled WGS sequence"/>
</dbReference>
<dbReference type="RefSeq" id="WP_117574498.1">
    <property type="nucleotide sequence ID" value="NZ_JADPGG010000117.1"/>
</dbReference>
<name>A0AAW4VI43_9FIRM</name>
<accession>A0AAW4VI43</accession>
<protein>
    <submittedName>
        <fullName evidence="1">Uncharacterized protein</fullName>
    </submittedName>
</protein>
<dbReference type="EMBL" id="JAJDKQ010000054">
    <property type="protein sequence ID" value="MCB8563276.1"/>
    <property type="molecule type" value="Genomic_DNA"/>
</dbReference>